<organism evidence="1 2">
    <name type="scientific">Kickxella alabastrina</name>
    <dbReference type="NCBI Taxonomy" id="61397"/>
    <lineage>
        <taxon>Eukaryota</taxon>
        <taxon>Fungi</taxon>
        <taxon>Fungi incertae sedis</taxon>
        <taxon>Zoopagomycota</taxon>
        <taxon>Kickxellomycotina</taxon>
        <taxon>Kickxellomycetes</taxon>
        <taxon>Kickxellales</taxon>
        <taxon>Kickxellaceae</taxon>
        <taxon>Kickxella</taxon>
    </lineage>
</organism>
<comment type="caution">
    <text evidence="1">The sequence shown here is derived from an EMBL/GenBank/DDBJ whole genome shotgun (WGS) entry which is preliminary data.</text>
</comment>
<evidence type="ECO:0000313" key="1">
    <source>
        <dbReference type="EMBL" id="KAJ1898845.1"/>
    </source>
</evidence>
<keyword evidence="2" id="KW-1185">Reference proteome</keyword>
<reference evidence="1" key="1">
    <citation type="submission" date="2022-07" db="EMBL/GenBank/DDBJ databases">
        <title>Phylogenomic reconstructions and comparative analyses of Kickxellomycotina fungi.</title>
        <authorList>
            <person name="Reynolds N.K."/>
            <person name="Stajich J.E."/>
            <person name="Barry K."/>
            <person name="Grigoriev I.V."/>
            <person name="Crous P."/>
            <person name="Smith M.E."/>
        </authorList>
    </citation>
    <scope>NUCLEOTIDE SEQUENCE</scope>
    <source>
        <strain evidence="1">Benny 63K</strain>
    </source>
</reference>
<gene>
    <name evidence="1" type="primary">HIR3_1</name>
    <name evidence="1" type="ORF">LPJ66_002490</name>
</gene>
<name>A0ACC1IQ91_9FUNG</name>
<dbReference type="EMBL" id="JANBPG010000204">
    <property type="protein sequence ID" value="KAJ1898845.1"/>
    <property type="molecule type" value="Genomic_DNA"/>
</dbReference>
<dbReference type="Proteomes" id="UP001150581">
    <property type="component" value="Unassembled WGS sequence"/>
</dbReference>
<evidence type="ECO:0000313" key="2">
    <source>
        <dbReference type="Proteomes" id="UP001150581"/>
    </source>
</evidence>
<proteinExistence type="predicted"/>
<accession>A0ACC1IQ91</accession>
<sequence length="1753" mass="187015">MIRVIRQSDSKTSFGSPLFDLSALRSECGDSANMGEALEQLSKAARLGKCDGLQYLMIGQCAMALGQLDVAVSAFSKGLEGQNVASTGASARNKRRMGPMRWWCAQELVRAALMRGDAEMARGIVDNVAAEWPDMARALSHTLNQLAGDQVVLDSGRFAAEPVLRVGIPLWPVVDAAADAAHVPYSPAILRVASQGKTVGLVALVEAVLGVFERCVEDGDGLHVAVPYEIDTVESEPSSSSGLGLGLSPKPGPMPISRSASGSSNCNRTIRDGKAQGKRAAVDVDAASGDEIPVKRRSTRFLERATTVATAGLSTMGGSNIGLAQQQQNSQHQQVLALCAEPFDSDEFEQARDAAGAWLEATGEATTSEFAAMCEAAALVAVAAGKERELAQKTSARRGGEDKGENEWGLGSESSSCCGKYGDSLRALLRGREHDNVDSTDYVLEEDACRALLFDNSGALDLLVRVFRLAATEFKRAPHVLLAPARVRQVLMRVLSAVHEALADAATRDGDAWSATLAVLLLGDASSSSNVSEHDANLALHPMREDWMRVADGHSDDDDSRGSWQLKFAEAWTSYEAAALADDAEHATALVVQCEALFAGRSTETWVAARCALSGAPVTVGVVRQRRAHAAAFAQLALAEQKGDSAINVLTSLLAPGGSASELAFAQHIQAARLLVSLERQRVNQAGEARALALELGVFVQRLVSGDSNKHASGFPAHAVVARCVACLREICTLLDNAGAGAAEAEAGVRTETNAAPLVALALAFARHFALQPPAAVVANTSSTEAVFVPLALWLAAKKHGLTDDVVFLAAAHELLGSRGLCTTADGVFLRHVLAASVTKTERTESDFGARAEAAACLRCLFDIRVHGSDVVTHACLPASLAMDVQSADAACRLLAPELRAAAHSQRGTGLRGDLKAIIDRAAEVLGAIDTDRHPRLSRNTDAIDAFLDGPDMPSFSEVCSVLAGGSEHRLPLSTAEPAGGCICAVDCHCTIAAVGALPAALLTLPFVRAATQHDVLRFRMRSGMPRAVEDYDTIIDDYKLNLALLPRCADAWMRLGQAYADLADELLLGTAAEVIDCCHDIASLQRLALSCAVQVSQNLPRCNRDLAARTVSFAGRLLYRIAARPLPDLALTVLPANVVVDEDNENSGSGSRPEWDLGSWSTAPARLRATSSLARSLARRYTSVPPPAGVFSLARTLLARAARLDPTSWKCTYMLAKATAKIADPLTACALYLKACHLAASSSSSAGGGAGSGAELAPAESIPESAYDALYKLLITLAKLLHAARVSAATVQRFLDALPFGPARSSEAEPKLECAAPAAPAPTPAAELDSGLVYARIRALTAAMCTNDKRRWNHRPVYLLAWIDHRVLGHPEPAKQALLSLLQMRSANKQLATFYKAEFEAPGKHYLYLEKYLHLYIETLVATTDLEGARLLSRKLGRSSDSLYNPPALAACTAAAEVAVLQAMVRRLNCPKIVVDALGSERIMLQDATGTADSAHVFSITRRCSLSRPHFRAARDHARDNISYFTALREHLKLQAADTDANASRSEANRSDIEQANCVIDNYLAPANQALALFADLLEKRKKHANSLDIVSTLSDCAADLFILLISLYGPSRRAARLQAALLSYRANSTLDLPMLCRIATAAIIGPRLDPGLESETGPQPGAESEPRRPDVSFWQAVVFDPSRHDPSQHYKLLDPLLDFQVSKLIDCARDARALQPNPFADTAYHHHHHQQQHTLAQQYGSPQPGNPDPVF</sequence>
<protein>
    <submittedName>
        <fullName evidence="1">Histone transcription regulator 3</fullName>
    </submittedName>
</protein>